<evidence type="ECO:0000256" key="1">
    <source>
        <dbReference type="SAM" id="Coils"/>
    </source>
</evidence>
<evidence type="ECO:0000256" key="2">
    <source>
        <dbReference type="SAM" id="Phobius"/>
    </source>
</evidence>
<evidence type="ECO:0008006" key="5">
    <source>
        <dbReference type="Google" id="ProtNLM"/>
    </source>
</evidence>
<keyword evidence="2" id="KW-0472">Membrane</keyword>
<name>A0ABN6CQC1_9ACTN</name>
<evidence type="ECO:0000313" key="4">
    <source>
        <dbReference type="Proteomes" id="UP000676967"/>
    </source>
</evidence>
<proteinExistence type="predicted"/>
<dbReference type="EMBL" id="AP023356">
    <property type="protein sequence ID" value="BCJ47423.1"/>
    <property type="molecule type" value="Genomic_DNA"/>
</dbReference>
<keyword evidence="4" id="KW-1185">Reference proteome</keyword>
<feature type="transmembrane region" description="Helical" evidence="2">
    <location>
        <begin position="104"/>
        <end position="125"/>
    </location>
</feature>
<dbReference type="Gene3D" id="1.20.120.20">
    <property type="entry name" value="Apolipoprotein"/>
    <property type="match status" value="1"/>
</dbReference>
<dbReference type="RefSeq" id="WP_189329840.1">
    <property type="nucleotide sequence ID" value="NZ_AP023356.1"/>
</dbReference>
<organism evidence="3 4">
    <name type="scientific">Actinoplanes ianthinogenes</name>
    <dbReference type="NCBI Taxonomy" id="122358"/>
    <lineage>
        <taxon>Bacteria</taxon>
        <taxon>Bacillati</taxon>
        <taxon>Actinomycetota</taxon>
        <taxon>Actinomycetes</taxon>
        <taxon>Micromonosporales</taxon>
        <taxon>Micromonosporaceae</taxon>
        <taxon>Actinoplanes</taxon>
    </lineage>
</organism>
<feature type="coiled-coil region" evidence="1">
    <location>
        <begin position="14"/>
        <end position="58"/>
    </location>
</feature>
<dbReference type="InterPro" id="IPR022062">
    <property type="entry name" value="DUF3618"/>
</dbReference>
<dbReference type="Pfam" id="PF12277">
    <property type="entry name" value="DUF3618"/>
    <property type="match status" value="1"/>
</dbReference>
<accession>A0ABN6CQC1</accession>
<sequence length="130" mass="13488">MSDPKKSPDPDQLRAEIEQTRAELGETVEALAAKTDVKARVREEVATAKDRVAQAASTAGDRIAGAANTAGDRIAGAANTVAEKTEPARQQIVETATSPQVRRALPPTGLAVAGALAVIGIILIIRGRRA</sequence>
<keyword evidence="2" id="KW-1133">Transmembrane helix</keyword>
<keyword evidence="1" id="KW-0175">Coiled coil</keyword>
<keyword evidence="2" id="KW-0812">Transmembrane</keyword>
<evidence type="ECO:0000313" key="3">
    <source>
        <dbReference type="EMBL" id="BCJ47423.1"/>
    </source>
</evidence>
<gene>
    <name evidence="3" type="ORF">Aiant_80800</name>
</gene>
<reference evidence="3 4" key="1">
    <citation type="submission" date="2020-08" db="EMBL/GenBank/DDBJ databases">
        <title>Whole genome shotgun sequence of Actinoplanes ianthinogenes NBRC 13996.</title>
        <authorList>
            <person name="Komaki H."/>
            <person name="Tamura T."/>
        </authorList>
    </citation>
    <scope>NUCLEOTIDE SEQUENCE [LARGE SCALE GENOMIC DNA]</scope>
    <source>
        <strain evidence="3 4">NBRC 13996</strain>
    </source>
</reference>
<dbReference type="Proteomes" id="UP000676967">
    <property type="component" value="Chromosome"/>
</dbReference>
<protein>
    <recommendedName>
        <fullName evidence="5">DUF3618 domain-containing protein</fullName>
    </recommendedName>
</protein>